<dbReference type="NCBIfam" id="TIGR01640">
    <property type="entry name" value="F_box_assoc_1"/>
    <property type="match status" value="1"/>
</dbReference>
<gene>
    <name evidence="2" type="ORF">TCM_045366</name>
</gene>
<dbReference type="CDD" id="cd22157">
    <property type="entry name" value="F-box_AtFBW1-like"/>
    <property type="match status" value="1"/>
</dbReference>
<reference evidence="2 3" key="1">
    <citation type="journal article" date="2013" name="Genome Biol.">
        <title>The genome sequence of the most widely cultivated cacao type and its use to identify candidate genes regulating pod color.</title>
        <authorList>
            <person name="Motamayor J.C."/>
            <person name="Mockaitis K."/>
            <person name="Schmutz J."/>
            <person name="Haiminen N."/>
            <person name="Iii D.L."/>
            <person name="Cornejo O."/>
            <person name="Findley S.D."/>
            <person name="Zheng P."/>
            <person name="Utro F."/>
            <person name="Royaert S."/>
            <person name="Saski C."/>
            <person name="Jenkins J."/>
            <person name="Podicheti R."/>
            <person name="Zhao M."/>
            <person name="Scheffler B.E."/>
            <person name="Stack J.C."/>
            <person name="Feltus F.A."/>
            <person name="Mustiga G.M."/>
            <person name="Amores F."/>
            <person name="Phillips W."/>
            <person name="Marelli J.P."/>
            <person name="May G.D."/>
            <person name="Shapiro H."/>
            <person name="Ma J."/>
            <person name="Bustamante C.D."/>
            <person name="Schnell R.J."/>
            <person name="Main D."/>
            <person name="Gilbert D."/>
            <person name="Parida L."/>
            <person name="Kuhn D.N."/>
        </authorList>
    </citation>
    <scope>NUCLEOTIDE SEQUENCE [LARGE SCALE GENOMIC DNA]</scope>
    <source>
        <strain evidence="3">cv. Matina 1-6</strain>
    </source>
</reference>
<feature type="domain" description="F-box" evidence="1">
    <location>
        <begin position="10"/>
        <end position="50"/>
    </location>
</feature>
<dbReference type="InterPro" id="IPR050796">
    <property type="entry name" value="SCF_F-box_component"/>
</dbReference>
<dbReference type="Gramene" id="EOY19957">
    <property type="protein sequence ID" value="EOY19957"/>
    <property type="gene ID" value="TCM_045366"/>
</dbReference>
<dbReference type="Pfam" id="PF00646">
    <property type="entry name" value="F-box"/>
    <property type="match status" value="1"/>
</dbReference>
<dbReference type="AlphaFoldDB" id="A0A061FT78"/>
<dbReference type="InterPro" id="IPR001810">
    <property type="entry name" value="F-box_dom"/>
</dbReference>
<keyword evidence="3" id="KW-1185">Reference proteome</keyword>
<dbReference type="InterPro" id="IPR036047">
    <property type="entry name" value="F-box-like_dom_sf"/>
</dbReference>
<dbReference type="SUPFAM" id="SSF81383">
    <property type="entry name" value="F-box domain"/>
    <property type="match status" value="1"/>
</dbReference>
<evidence type="ECO:0000313" key="2">
    <source>
        <dbReference type="EMBL" id="EOY19957.1"/>
    </source>
</evidence>
<dbReference type="OMA" id="WCIASFN"/>
<protein>
    <submittedName>
        <fullName evidence="2">F-box and associated interaction domains-containing protein isoform 1</fullName>
    </submittedName>
</protein>
<dbReference type="PANTHER" id="PTHR31672">
    <property type="entry name" value="BNACNNG10540D PROTEIN"/>
    <property type="match status" value="1"/>
</dbReference>
<dbReference type="InParanoid" id="A0A061FT78"/>
<dbReference type="EMBL" id="CM001888">
    <property type="protein sequence ID" value="EOY19957.1"/>
    <property type="molecule type" value="Genomic_DNA"/>
</dbReference>
<evidence type="ECO:0000313" key="3">
    <source>
        <dbReference type="Proteomes" id="UP000026915"/>
    </source>
</evidence>
<name>A0A061FT78_THECC</name>
<dbReference type="InterPro" id="IPR017451">
    <property type="entry name" value="F-box-assoc_interact_dom"/>
</dbReference>
<dbReference type="SMART" id="SM00256">
    <property type="entry name" value="FBOX"/>
    <property type="match status" value="1"/>
</dbReference>
<dbReference type="PANTHER" id="PTHR31672:SF10">
    <property type="entry name" value="F-BOX DOMAIN-CONTAINING PROTEIN"/>
    <property type="match status" value="1"/>
</dbReference>
<dbReference type="Proteomes" id="UP000026915">
    <property type="component" value="Chromosome 10"/>
</dbReference>
<accession>A0A061FT78</accession>
<organism evidence="2 3">
    <name type="scientific">Theobroma cacao</name>
    <name type="common">Cacao</name>
    <name type="synonym">Cocoa</name>
    <dbReference type="NCBI Taxonomy" id="3641"/>
    <lineage>
        <taxon>Eukaryota</taxon>
        <taxon>Viridiplantae</taxon>
        <taxon>Streptophyta</taxon>
        <taxon>Embryophyta</taxon>
        <taxon>Tracheophyta</taxon>
        <taxon>Spermatophyta</taxon>
        <taxon>Magnoliopsida</taxon>
        <taxon>eudicotyledons</taxon>
        <taxon>Gunneridae</taxon>
        <taxon>Pentapetalae</taxon>
        <taxon>rosids</taxon>
        <taxon>malvids</taxon>
        <taxon>Malvales</taxon>
        <taxon>Malvaceae</taxon>
        <taxon>Byttnerioideae</taxon>
        <taxon>Theobroma</taxon>
    </lineage>
</organism>
<dbReference type="eggNOG" id="KOG1550">
    <property type="taxonomic scope" value="Eukaryota"/>
</dbReference>
<sequence>MLMPITNHELPEIMVIDILLRLPVKSLMRFRCVCKSWCSSFQTSEFITNHKNKNLNLLLMLHDEVPYFSLLSTEAKIKEYGEPEVEFNLKVKENIHMLDFDQLTVSGPCNGLLCVHDNYSIILWNPSTREVKVLPESTISRPPATDDTYFGFVGFGFDRNSNDYKVLRCVNNCVLEEDGFAVLEFIYQIDLYSLRTDSWREIAHPDVFVYDPYLFNAYINGIYYWEAMGDDDDLILSFDMVEEVFSTLSLPNFGMSKAECSWCIASFNEALATIVHPRIGMEKCYDIWILNGYSWTKQLTIGPILGVEMPLGFWKNGELFLESENHKLVMFDPCTGQLQDFGIYMSQDSTQQLVVYAESIVSIRGSLEYEANITREVQVQKSTLRRPLIIRMLASTITWGWLGCIKRIFLWMAERGYEIAQSNAAWILDKYGEHNMWMDESGLCTDAERHQRAHSLSWQASEQESKT</sequence>
<dbReference type="InterPro" id="IPR006527">
    <property type="entry name" value="F-box-assoc_dom_typ1"/>
</dbReference>
<evidence type="ECO:0000259" key="1">
    <source>
        <dbReference type="SMART" id="SM00256"/>
    </source>
</evidence>
<dbReference type="Pfam" id="PF07734">
    <property type="entry name" value="FBA_1"/>
    <property type="match status" value="1"/>
</dbReference>
<dbReference type="STRING" id="3641.A0A061FT78"/>
<dbReference type="Gene3D" id="1.20.1280.50">
    <property type="match status" value="1"/>
</dbReference>
<proteinExistence type="predicted"/>